<dbReference type="Proteomes" id="UP000010793">
    <property type="component" value="Chromosome"/>
</dbReference>
<organism evidence="1 2">
    <name type="scientific">Brachyspira pilosicoli P43/6/78</name>
    <dbReference type="NCBI Taxonomy" id="1042417"/>
    <lineage>
        <taxon>Bacteria</taxon>
        <taxon>Pseudomonadati</taxon>
        <taxon>Spirochaetota</taxon>
        <taxon>Spirochaetia</taxon>
        <taxon>Brachyspirales</taxon>
        <taxon>Brachyspiraceae</taxon>
        <taxon>Brachyspira</taxon>
    </lineage>
</organism>
<protein>
    <recommendedName>
        <fullName evidence="3">Lipoprotein</fullName>
    </recommendedName>
</protein>
<evidence type="ECO:0008006" key="3">
    <source>
        <dbReference type="Google" id="ProtNLM"/>
    </source>
</evidence>
<sequence>MKRAKVFYIIFILITILSCRQTNLTKTGPGDDFFLDKLAKGNWAGVNVSGNTISITGGNSEGNYTLDSTIAGLGGIYKDDKNNGDYIIAVPDGSNLHTVKVNEEEKNAINGIIDIVGEENALGVITGIGQSDGNTQVDNVVKNANVTEKEKEKIQEYLDILNGKGDPDSYQKYPI</sequence>
<dbReference type="AlphaFoldDB" id="A0A3B6VTE7"/>
<dbReference type="PROSITE" id="PS51257">
    <property type="entry name" value="PROKAR_LIPOPROTEIN"/>
    <property type="match status" value="1"/>
</dbReference>
<evidence type="ECO:0000313" key="2">
    <source>
        <dbReference type="Proteomes" id="UP000010793"/>
    </source>
</evidence>
<dbReference type="EMBL" id="CP002873">
    <property type="protein sequence ID" value="AGA66595.1"/>
    <property type="molecule type" value="Genomic_DNA"/>
</dbReference>
<dbReference type="RefSeq" id="WP_015274497.1">
    <property type="nucleotide sequence ID" value="NC_019908.1"/>
</dbReference>
<evidence type="ECO:0000313" key="1">
    <source>
        <dbReference type="EMBL" id="AGA66595.1"/>
    </source>
</evidence>
<gene>
    <name evidence="1" type="ORF">BPP43_06805</name>
</gene>
<accession>A0A3B6VTE7</accession>
<dbReference type="KEGG" id="bpip:BPP43_06805"/>
<name>A0A3B6VTE7_BRAPL</name>
<keyword evidence="2" id="KW-1185">Reference proteome</keyword>
<reference evidence="1 2" key="1">
    <citation type="journal article" date="2013" name="Genome Announc.">
        <title>Complete Genome Sequence of the Porcine Strain Brachyspira pilosicoli P43/6/78(T.).</title>
        <authorList>
            <person name="Lin C."/>
            <person name="den Bakker H.C."/>
            <person name="Suzuki H."/>
            <person name="Lefebure T."/>
            <person name="Ponnala L."/>
            <person name="Sun Q."/>
            <person name="Stanhope M.J."/>
            <person name="Wiedmann M."/>
            <person name="Duhamel G.E."/>
        </authorList>
    </citation>
    <scope>NUCLEOTIDE SEQUENCE [LARGE SCALE GENOMIC DNA]</scope>
    <source>
        <strain evidence="1 2">P43/6/78</strain>
    </source>
</reference>
<proteinExistence type="predicted"/>